<comment type="caution">
    <text evidence="2">The sequence shown here is derived from an EMBL/GenBank/DDBJ whole genome shotgun (WGS) entry which is preliminary data.</text>
</comment>
<name>A0A645EPT3_9ZZZZ</name>
<protein>
    <submittedName>
        <fullName evidence="2">Uncharacterized protein</fullName>
    </submittedName>
</protein>
<accession>A0A645EPT3</accession>
<evidence type="ECO:0000256" key="1">
    <source>
        <dbReference type="SAM" id="MobiDB-lite"/>
    </source>
</evidence>
<sequence length="153" mass="16244">MQQGGVGQPLLEGGACRNRIVFHPAVGDGGGDDGQADGRKVGHCQAQVTLPDQRQRRSGERLAVGRQAAGSQKAGDDQEYLNGHAPVLEEPVENRREIVARCLGQRAVGRKMIHQDEHGCNGLQGVDQRHAVGVLAHGGDIILIVAVHKIVSC</sequence>
<organism evidence="2">
    <name type="scientific">bioreactor metagenome</name>
    <dbReference type="NCBI Taxonomy" id="1076179"/>
    <lineage>
        <taxon>unclassified sequences</taxon>
        <taxon>metagenomes</taxon>
        <taxon>ecological metagenomes</taxon>
    </lineage>
</organism>
<feature type="region of interest" description="Disordered" evidence="1">
    <location>
        <begin position="45"/>
        <end position="87"/>
    </location>
</feature>
<evidence type="ECO:0000313" key="2">
    <source>
        <dbReference type="EMBL" id="MPN03456.1"/>
    </source>
</evidence>
<reference evidence="2" key="1">
    <citation type="submission" date="2019-08" db="EMBL/GenBank/DDBJ databases">
        <authorList>
            <person name="Kucharzyk K."/>
            <person name="Murdoch R.W."/>
            <person name="Higgins S."/>
            <person name="Loffler F."/>
        </authorList>
    </citation>
    <scope>NUCLEOTIDE SEQUENCE</scope>
</reference>
<proteinExistence type="predicted"/>
<dbReference type="AlphaFoldDB" id="A0A645EPT3"/>
<gene>
    <name evidence="2" type="ORF">SDC9_150686</name>
</gene>
<dbReference type="EMBL" id="VSSQ01049374">
    <property type="protein sequence ID" value="MPN03456.1"/>
    <property type="molecule type" value="Genomic_DNA"/>
</dbReference>